<name>A0ABY0TDG5_9PROT</name>
<keyword evidence="3" id="KW-1185">Reference proteome</keyword>
<sequence>MEANYQPGKLHHACLTPDSMDGRRMKATFGPYVVSAAKSLDRSERLVKTSYLRKGYSADHIMTSADMVFDAELCGMVVGTVMMRLDSANGLYGDATYSHELDAMRLSGRKLAELCRFVIMPGQPTSAVMGALFHFVYVYSHLMNGVTDLICEVVPNHVAAQKRLLGFLQIAGPKPCERVGVDAVLLHRAFEIESS</sequence>
<dbReference type="RefSeq" id="WP_074631968.1">
    <property type="nucleotide sequence ID" value="NZ_FNKY01000001.1"/>
</dbReference>
<evidence type="ECO:0000313" key="2">
    <source>
        <dbReference type="EMBL" id="SDQ66577.1"/>
    </source>
</evidence>
<protein>
    <recommendedName>
        <fullName evidence="1">N-acyl amino acid synthase FeeM catalytic core domain-containing protein</fullName>
    </recommendedName>
</protein>
<dbReference type="Gene3D" id="3.40.630.30">
    <property type="match status" value="1"/>
</dbReference>
<comment type="caution">
    <text evidence="2">The sequence shown here is derived from an EMBL/GenBank/DDBJ whole genome shotgun (WGS) entry which is preliminary data.</text>
</comment>
<dbReference type="InterPro" id="IPR054597">
    <property type="entry name" value="FeeM_cat"/>
</dbReference>
<organism evidence="2 3">
    <name type="scientific">Nitrosospira multiformis</name>
    <dbReference type="NCBI Taxonomy" id="1231"/>
    <lineage>
        <taxon>Bacteria</taxon>
        <taxon>Pseudomonadati</taxon>
        <taxon>Pseudomonadota</taxon>
        <taxon>Betaproteobacteria</taxon>
        <taxon>Nitrosomonadales</taxon>
        <taxon>Nitrosomonadaceae</taxon>
        <taxon>Nitrosospira</taxon>
    </lineage>
</organism>
<accession>A0ABY0TDG5</accession>
<feature type="domain" description="N-acyl amino acid synthase FeeM catalytic core" evidence="1">
    <location>
        <begin position="44"/>
        <end position="187"/>
    </location>
</feature>
<reference evidence="2 3" key="1">
    <citation type="submission" date="2016-10" db="EMBL/GenBank/DDBJ databases">
        <authorList>
            <person name="Varghese N."/>
            <person name="Submissions S."/>
        </authorList>
    </citation>
    <scope>NUCLEOTIDE SEQUENCE [LARGE SCALE GENOMIC DNA]</scope>
    <source>
        <strain evidence="2 3">Nl1</strain>
    </source>
</reference>
<dbReference type="Proteomes" id="UP000183471">
    <property type="component" value="Unassembled WGS sequence"/>
</dbReference>
<dbReference type="EMBL" id="FNKY01000001">
    <property type="protein sequence ID" value="SDQ66577.1"/>
    <property type="molecule type" value="Genomic_DNA"/>
</dbReference>
<dbReference type="InterPro" id="IPR016181">
    <property type="entry name" value="Acyl_CoA_acyltransferase"/>
</dbReference>
<proteinExistence type="predicted"/>
<evidence type="ECO:0000313" key="3">
    <source>
        <dbReference type="Proteomes" id="UP000183471"/>
    </source>
</evidence>
<gene>
    <name evidence="2" type="ORF">SAMN05216402_1763</name>
</gene>
<dbReference type="Pfam" id="PF21926">
    <property type="entry name" value="FeeM"/>
    <property type="match status" value="1"/>
</dbReference>
<dbReference type="SUPFAM" id="SSF55729">
    <property type="entry name" value="Acyl-CoA N-acyltransferases (Nat)"/>
    <property type="match status" value="1"/>
</dbReference>
<evidence type="ECO:0000259" key="1">
    <source>
        <dbReference type="Pfam" id="PF21926"/>
    </source>
</evidence>